<reference evidence="1 2" key="1">
    <citation type="submission" date="2024-02" db="EMBL/GenBank/DDBJ databases">
        <authorList>
            <person name="Chen Y."/>
            <person name="Shah S."/>
            <person name="Dougan E. K."/>
            <person name="Thang M."/>
            <person name="Chan C."/>
        </authorList>
    </citation>
    <scope>NUCLEOTIDE SEQUENCE [LARGE SCALE GENOMIC DNA]</scope>
</reference>
<dbReference type="EMBL" id="CAXAMN010013447">
    <property type="protein sequence ID" value="CAK9040919.1"/>
    <property type="molecule type" value="Genomic_DNA"/>
</dbReference>
<protein>
    <submittedName>
        <fullName evidence="1">Uncharacterized protein</fullName>
    </submittedName>
</protein>
<organism evidence="1 2">
    <name type="scientific">Durusdinium trenchii</name>
    <dbReference type="NCBI Taxonomy" id="1381693"/>
    <lineage>
        <taxon>Eukaryota</taxon>
        <taxon>Sar</taxon>
        <taxon>Alveolata</taxon>
        <taxon>Dinophyceae</taxon>
        <taxon>Suessiales</taxon>
        <taxon>Symbiodiniaceae</taxon>
        <taxon>Durusdinium</taxon>
    </lineage>
</organism>
<evidence type="ECO:0000313" key="1">
    <source>
        <dbReference type="EMBL" id="CAK9040919.1"/>
    </source>
</evidence>
<gene>
    <name evidence="1" type="ORF">CCMP2556_LOCUS21991</name>
</gene>
<name>A0ABP0LNY9_9DINO</name>
<proteinExistence type="predicted"/>
<keyword evidence="2" id="KW-1185">Reference proteome</keyword>
<sequence>MASAREVRRARRRHAGVGIFSAVFVWHFCTFQQGFCNTMPSRGYPLNASLQDQSLGPTSCFAQANAEDKEEPAKYADDVMPDVTGAVRLYATHTLCISCLACCCQFKRLLPNVKLEVAFDVWRETRRWVGSGEEVLARLEAQEEQNSQSSKTK</sequence>
<accession>A0ABP0LNY9</accession>
<evidence type="ECO:0000313" key="2">
    <source>
        <dbReference type="Proteomes" id="UP001642484"/>
    </source>
</evidence>
<dbReference type="Proteomes" id="UP001642484">
    <property type="component" value="Unassembled WGS sequence"/>
</dbReference>
<comment type="caution">
    <text evidence="1">The sequence shown here is derived from an EMBL/GenBank/DDBJ whole genome shotgun (WGS) entry which is preliminary data.</text>
</comment>